<dbReference type="EMBL" id="JBCHKQ010000002">
    <property type="protein sequence ID" value="MEM5948084.1"/>
    <property type="molecule type" value="Genomic_DNA"/>
</dbReference>
<name>A0ABU9UBP1_9SPIR</name>
<proteinExistence type="predicted"/>
<dbReference type="RefSeq" id="WP_420069530.1">
    <property type="nucleotide sequence ID" value="NZ_JBCHKQ010000002.1"/>
</dbReference>
<feature type="domain" description="DUF4340" evidence="1">
    <location>
        <begin position="69"/>
        <end position="240"/>
    </location>
</feature>
<gene>
    <name evidence="2" type="ORF">WKV44_05980</name>
</gene>
<protein>
    <submittedName>
        <fullName evidence="2">DUF4340 domain-containing protein</fullName>
    </submittedName>
</protein>
<reference evidence="2 3" key="1">
    <citation type="submission" date="2024-03" db="EMBL/GenBank/DDBJ databases">
        <title>Ignisphaera cupida sp. nov., a hyperthermophilic hydrolytic archaeon from a hot spring of Kamchatka, and proposal of Ignisphaeraceae fam. nov.</title>
        <authorList>
            <person name="Podosokorskaya O.A."/>
            <person name="Elcheninov A.G."/>
            <person name="Maltseva A.I."/>
            <person name="Zayulina K.S."/>
            <person name="Novikov A."/>
            <person name="Merkel A.Y."/>
        </authorList>
    </citation>
    <scope>NUCLEOTIDE SEQUENCE [LARGE SCALE GENOMIC DNA]</scope>
    <source>
        <strain evidence="2 3">38H-sp</strain>
    </source>
</reference>
<evidence type="ECO:0000313" key="2">
    <source>
        <dbReference type="EMBL" id="MEM5948084.1"/>
    </source>
</evidence>
<dbReference type="Pfam" id="PF14238">
    <property type="entry name" value="DUF4340"/>
    <property type="match status" value="1"/>
</dbReference>
<keyword evidence="3" id="KW-1185">Reference proteome</keyword>
<sequence length="295" mass="33013">MEKKTRVLFAVNTVLLFLLIIRGAMPFFSNRTGSLIKLKEAAINKIEINSGIILTRQGQSWKIKDGNILYPANTDAVDKFLSMLMLIDNNTPVTEKDSPALMGEKPLKVVLTADYGRSQTLLIGKRSPVPGKRYVKLEGESAIYSADGSAGFYAGQTAAFWKELRPLSGLAPADIMVLQYRSLASNKEYLLAQVEENNKTTWKLRKKNMFADIQPQNAVSFLLPITEAKAKDVLPLPEENLSPISKLSVETIEGIKKFFIFSYGGSICIAEEGKRYYFYDISKLYTELEEADFAR</sequence>
<comment type="caution">
    <text evidence="2">The sequence shown here is derived from an EMBL/GenBank/DDBJ whole genome shotgun (WGS) entry which is preliminary data.</text>
</comment>
<dbReference type="Proteomes" id="UP001466331">
    <property type="component" value="Unassembled WGS sequence"/>
</dbReference>
<accession>A0ABU9UBP1</accession>
<organism evidence="2 3">
    <name type="scientific">Rarispira pelagica</name>
    <dbReference type="NCBI Taxonomy" id="3141764"/>
    <lineage>
        <taxon>Bacteria</taxon>
        <taxon>Pseudomonadati</taxon>
        <taxon>Spirochaetota</taxon>
        <taxon>Spirochaetia</taxon>
        <taxon>Winmispirales</taxon>
        <taxon>Winmispiraceae</taxon>
        <taxon>Rarispira</taxon>
    </lineage>
</organism>
<dbReference type="InterPro" id="IPR025641">
    <property type="entry name" value="DUF4340"/>
</dbReference>
<evidence type="ECO:0000259" key="1">
    <source>
        <dbReference type="Pfam" id="PF14238"/>
    </source>
</evidence>
<evidence type="ECO:0000313" key="3">
    <source>
        <dbReference type="Proteomes" id="UP001466331"/>
    </source>
</evidence>